<evidence type="ECO:0000313" key="6">
    <source>
        <dbReference type="EMBL" id="KAG7520271.1"/>
    </source>
</evidence>
<dbReference type="InterPro" id="IPR001579">
    <property type="entry name" value="Glyco_hydro_18_chit_AS"/>
</dbReference>
<dbReference type="AlphaFoldDB" id="A0AAV6SS66"/>
<dbReference type="Pfam" id="PF00704">
    <property type="entry name" value="Glyco_hydro_18"/>
    <property type="match status" value="2"/>
</dbReference>
<keyword evidence="4" id="KW-0326">Glycosidase</keyword>
<dbReference type="FunFam" id="3.10.50.10:FF:000001">
    <property type="entry name" value="Chitinase 3-like 1"/>
    <property type="match status" value="2"/>
</dbReference>
<dbReference type="Proteomes" id="UP000693946">
    <property type="component" value="Linkage Group LG11"/>
</dbReference>
<gene>
    <name evidence="6" type="ORF">JOB18_026369</name>
</gene>
<feature type="domain" description="GH18" evidence="5">
    <location>
        <begin position="12"/>
        <end position="376"/>
    </location>
</feature>
<proteinExistence type="predicted"/>
<comment type="caution">
    <text evidence="6">The sequence shown here is derived from an EMBL/GenBank/DDBJ whole genome shotgun (WGS) entry which is preliminary data.</text>
</comment>
<dbReference type="EMBL" id="JAGKHQ010000003">
    <property type="protein sequence ID" value="KAG7520271.1"/>
    <property type="molecule type" value="Genomic_DNA"/>
</dbReference>
<dbReference type="PANTHER" id="PTHR11177">
    <property type="entry name" value="CHITINASE"/>
    <property type="match status" value="1"/>
</dbReference>
<keyword evidence="3" id="KW-1015">Disulfide bond</keyword>
<organism evidence="6 7">
    <name type="scientific">Solea senegalensis</name>
    <name type="common">Senegalese sole</name>
    <dbReference type="NCBI Taxonomy" id="28829"/>
    <lineage>
        <taxon>Eukaryota</taxon>
        <taxon>Metazoa</taxon>
        <taxon>Chordata</taxon>
        <taxon>Craniata</taxon>
        <taxon>Vertebrata</taxon>
        <taxon>Euteleostomi</taxon>
        <taxon>Actinopterygii</taxon>
        <taxon>Neopterygii</taxon>
        <taxon>Teleostei</taxon>
        <taxon>Neoteleostei</taxon>
        <taxon>Acanthomorphata</taxon>
        <taxon>Carangaria</taxon>
        <taxon>Pleuronectiformes</taxon>
        <taxon>Pleuronectoidei</taxon>
        <taxon>Soleidae</taxon>
        <taxon>Solea</taxon>
    </lineage>
</organism>
<dbReference type="GO" id="GO:0006032">
    <property type="term" value="P:chitin catabolic process"/>
    <property type="evidence" value="ECO:0007669"/>
    <property type="project" value="UniProtKB-ARBA"/>
</dbReference>
<evidence type="ECO:0000313" key="7">
    <source>
        <dbReference type="Proteomes" id="UP000693946"/>
    </source>
</evidence>
<dbReference type="FunFam" id="3.20.20.80:FF:000007">
    <property type="entry name" value="Acidic mammalian chitinase"/>
    <property type="match status" value="2"/>
</dbReference>
<dbReference type="GO" id="GO:0008061">
    <property type="term" value="F:chitin binding"/>
    <property type="evidence" value="ECO:0007669"/>
    <property type="project" value="InterPro"/>
</dbReference>
<evidence type="ECO:0000256" key="4">
    <source>
        <dbReference type="ARBA" id="ARBA00023295"/>
    </source>
</evidence>
<dbReference type="PROSITE" id="PS01095">
    <property type="entry name" value="GH18_1"/>
    <property type="match status" value="1"/>
</dbReference>
<dbReference type="InterPro" id="IPR011583">
    <property type="entry name" value="Chitinase_II/V-like_cat"/>
</dbReference>
<feature type="domain" description="GH18" evidence="5">
    <location>
        <begin position="443"/>
        <end position="804"/>
    </location>
</feature>
<dbReference type="InterPro" id="IPR001223">
    <property type="entry name" value="Glyco_hydro18_cat"/>
</dbReference>
<reference evidence="6 7" key="1">
    <citation type="journal article" date="2021" name="Sci. Rep.">
        <title>Chromosome anchoring in Senegalese sole (Solea senegalensis) reveals sex-associated markers and genome rearrangements in flatfish.</title>
        <authorList>
            <person name="Guerrero-Cozar I."/>
            <person name="Gomez-Garrido J."/>
            <person name="Berbel C."/>
            <person name="Martinez-Blanch J.F."/>
            <person name="Alioto T."/>
            <person name="Claros M.G."/>
            <person name="Gagnaire P.A."/>
            <person name="Manchado M."/>
        </authorList>
    </citation>
    <scope>NUCLEOTIDE SEQUENCE [LARGE SCALE GENOMIC DNA]</scope>
    <source>
        <strain evidence="6">Sse05_10M</strain>
    </source>
</reference>
<dbReference type="PANTHER" id="PTHR11177:SF317">
    <property type="entry name" value="CHITINASE 12-RELATED"/>
    <property type="match status" value="1"/>
</dbReference>
<dbReference type="GO" id="GO:0004568">
    <property type="term" value="F:chitinase activity"/>
    <property type="evidence" value="ECO:0007669"/>
    <property type="project" value="UniProtKB-ARBA"/>
</dbReference>
<evidence type="ECO:0000256" key="2">
    <source>
        <dbReference type="ARBA" id="ARBA00022801"/>
    </source>
</evidence>
<dbReference type="CDD" id="cd02872">
    <property type="entry name" value="GH18_chitolectin_chitotriosidase"/>
    <property type="match status" value="1"/>
</dbReference>
<evidence type="ECO:0000256" key="3">
    <source>
        <dbReference type="ARBA" id="ARBA00023157"/>
    </source>
</evidence>
<accession>A0AAV6SS66</accession>
<keyword evidence="1" id="KW-0732">Signal</keyword>
<dbReference type="GO" id="GO:0005576">
    <property type="term" value="C:extracellular region"/>
    <property type="evidence" value="ECO:0007669"/>
    <property type="project" value="TreeGrafter"/>
</dbReference>
<name>A0AAV6SS66_SOLSE</name>
<evidence type="ECO:0000259" key="5">
    <source>
        <dbReference type="PROSITE" id="PS51910"/>
    </source>
</evidence>
<evidence type="ECO:0000256" key="1">
    <source>
        <dbReference type="ARBA" id="ARBA00022729"/>
    </source>
</evidence>
<keyword evidence="2" id="KW-0378">Hydrolase</keyword>
<keyword evidence="7" id="KW-1185">Reference proteome</keyword>
<dbReference type="PROSITE" id="PS51910">
    <property type="entry name" value="GH18_2"/>
    <property type="match status" value="2"/>
</dbReference>
<dbReference type="SMART" id="SM00636">
    <property type="entry name" value="Glyco_18"/>
    <property type="match status" value="2"/>
</dbReference>
<dbReference type="InterPro" id="IPR050314">
    <property type="entry name" value="Glycosyl_Hydrlase_18"/>
</dbReference>
<protein>
    <submittedName>
        <fullName evidence="6">Acidic mammalian chitinase-like</fullName>
    </submittedName>
</protein>
<dbReference type="GO" id="GO:0005975">
    <property type="term" value="P:carbohydrate metabolic process"/>
    <property type="evidence" value="ECO:0007669"/>
    <property type="project" value="InterPro"/>
</dbReference>
<sequence length="834" mass="92890">MSKPILTAASSSKLICYYNSLAENRAADGKFTISDIDPDKCTHLIFAFADISSANELAPMKASDIQRYEEFNELKSRNPALKTLLAVGGITFNTEKFRTMVSSQLSRLSFALSAVTKLREYGFDGLNLDWRFPGSQTGNKQKFTLLCKELKEMFATDPLLGTFSKLMLTASVSAEKDIIDASYEVGLIAKHLDFINVLTFDFHGPWESVTGHHSPLYKGSKDTGDHIYSNTDSAMQYWLEQGASAEQLNLGIAAYGRAFNLSSASTVVGAPANGPGEEGCYTGEDGFWAYYETCLYTDGATIKLINDQRVPYAITENQWVGFDNEESLNAKVSYLRANNFGGAVVWSLDLDDFNGKFCNQSSSPFFSQLKTLMQTPINTTSTPIMATIPITTTTTPTTTTTTPAIIAFRSTRTSPQPIAKYSTYCTSCKHEQVHSDCSLACSSKLVCYVTSWSIYRQTLGRFTTSNIDPNLCTHLIFAFADMSNNQLVARNSDDEIYLNDLSLLREKNPHLPVLVAIGGAVFDNNKFISMASHPESRKTFIDSTIKFLREKNFNGINLDWEFPQSAHKDMFSILCQDLYKAFVAESTLNGLPRLLVTAAVTAYKPYIDNGYDVPFISIYLDFINVMTFDMHGVWDGVTGHHSPLYKRPENNGNSAFKNAEYAMTYWRDSGAPSAKLIMGFAAYGRTFTLSTSDNDFGAPISGAGQAGPYTKAPGFWAYYEVCNHLKTGTVMWSEEQKVPYGIKETQWVGYDDMMSIEYKVDFIKEKNFGGGFVWSLDLDDFNGAFCDLGKYPLVQHLHNLLIDCDSERIGTTSHFCILTGTYQNHKYLKRTNVL</sequence>